<dbReference type="PROSITE" id="PS52016">
    <property type="entry name" value="TONB_DEPENDENT_REC_3"/>
    <property type="match status" value="1"/>
</dbReference>
<keyword evidence="12" id="KW-0732">Signal</keyword>
<evidence type="ECO:0000256" key="4">
    <source>
        <dbReference type="ARBA" id="ARBA00022452"/>
    </source>
</evidence>
<dbReference type="GO" id="GO:0015344">
    <property type="term" value="F:siderophore uptake transmembrane transporter activity"/>
    <property type="evidence" value="ECO:0007669"/>
    <property type="project" value="TreeGrafter"/>
</dbReference>
<evidence type="ECO:0000256" key="3">
    <source>
        <dbReference type="ARBA" id="ARBA00022448"/>
    </source>
</evidence>
<comment type="caution">
    <text evidence="15">The sequence shown here is derived from an EMBL/GenBank/DDBJ whole genome shotgun (WGS) entry which is preliminary data.</text>
</comment>
<protein>
    <submittedName>
        <fullName evidence="15">TonB-dependent receptor</fullName>
    </submittedName>
</protein>
<evidence type="ECO:0000313" key="15">
    <source>
        <dbReference type="EMBL" id="NVO79487.1"/>
    </source>
</evidence>
<evidence type="ECO:0000256" key="11">
    <source>
        <dbReference type="RuleBase" id="RU003357"/>
    </source>
</evidence>
<comment type="similarity">
    <text evidence="2 10 11">Belongs to the TonB-dependent receptor family.</text>
</comment>
<dbReference type="AlphaFoldDB" id="A0A850QK22"/>
<keyword evidence="8 15" id="KW-0675">Receptor</keyword>
<evidence type="ECO:0000256" key="1">
    <source>
        <dbReference type="ARBA" id="ARBA00004571"/>
    </source>
</evidence>
<dbReference type="EMBL" id="JABXYJ010000017">
    <property type="protein sequence ID" value="NVO79487.1"/>
    <property type="molecule type" value="Genomic_DNA"/>
</dbReference>
<sequence>MRVSDRLSFFAVVLFSVVSTLAVADDDTELQTIGSVLTPTRIRQTVDNVPASVTVITSDMLTAYGILNVPDALRLVPGMTVTQVTGNDYRINYHGTNILVPRRMNVLVDGVSAYGLSIANVDWASFPIPLEDIERIEITRGPDSSVYGSNSMLAVINVLTKKSKNSPNALAKIVLGKNDTYHALFQMAGKPNSASAYRLSFSHEGNDGFDRVSTSPVAHNNTRINRLNARYNLDLSASENVELQAMVMQSDLENAYVDSSQISYPDIVGRTFTVNGIWKKAYSEIHELQIQAYATKHIHQQNWRSCVPSVFLLPSVYQLYAANPAFVQALLAGRPPSAPLSSADAMLYAQVKNDVMQLGRQARQPVCLNTNQNLDELRTDIEIQDNLYFSDQLRMVNGVGFRFNRVDSPTYLKQMQSNQTWRVFSNVEYSPIAQLSWNSGAFLEKDELTGVALSPRVAMNVHLTPQHTIRFIVSKAVRMPDMLEQRANWAYPTSQYSMPVNGVTSGYFYRSAVSPQNLVGEKILSREIGYLGNFPDMGLMIDAKIFRDRMWDLISEKLQNSDFHPTNHGRNDLSGVELQVNYQPNSSNSLNIGLSKIQMGSNNVIELSQYAPYSGFIAMYHQLQQGYELGLKFERSSGNDNGLSYYGRADITVSKTLRLESGKRVRWSATLARLQNNATTAFSNFGLVRKSNFDSNVQFYSSLRMEY</sequence>
<dbReference type="Pfam" id="PF07715">
    <property type="entry name" value="Plug"/>
    <property type="match status" value="1"/>
</dbReference>
<feature type="signal peptide" evidence="12">
    <location>
        <begin position="1"/>
        <end position="24"/>
    </location>
</feature>
<evidence type="ECO:0000256" key="10">
    <source>
        <dbReference type="PROSITE-ProRule" id="PRU01360"/>
    </source>
</evidence>
<keyword evidence="3 10" id="KW-0813">Transport</keyword>
<evidence type="ECO:0000256" key="6">
    <source>
        <dbReference type="ARBA" id="ARBA00023077"/>
    </source>
</evidence>
<dbReference type="GO" id="GO:0009279">
    <property type="term" value="C:cell outer membrane"/>
    <property type="evidence" value="ECO:0007669"/>
    <property type="project" value="UniProtKB-SubCell"/>
</dbReference>
<keyword evidence="16" id="KW-1185">Reference proteome</keyword>
<dbReference type="Gene3D" id="2.170.130.10">
    <property type="entry name" value="TonB-dependent receptor, plug domain"/>
    <property type="match status" value="1"/>
</dbReference>
<keyword evidence="9 10" id="KW-0998">Cell outer membrane</keyword>
<proteinExistence type="inferred from homology"/>
<comment type="subcellular location">
    <subcellularLocation>
        <location evidence="1 10">Cell outer membrane</location>
        <topology evidence="1 10">Multi-pass membrane protein</topology>
    </subcellularLocation>
</comment>
<evidence type="ECO:0000256" key="7">
    <source>
        <dbReference type="ARBA" id="ARBA00023136"/>
    </source>
</evidence>
<feature type="domain" description="TonB-dependent receptor plug" evidence="14">
    <location>
        <begin position="47"/>
        <end position="152"/>
    </location>
</feature>
<keyword evidence="4 10" id="KW-1134">Transmembrane beta strand</keyword>
<keyword evidence="7 10" id="KW-0472">Membrane</keyword>
<keyword evidence="6 11" id="KW-0798">TonB box</keyword>
<evidence type="ECO:0000256" key="9">
    <source>
        <dbReference type="ARBA" id="ARBA00023237"/>
    </source>
</evidence>
<evidence type="ECO:0000256" key="5">
    <source>
        <dbReference type="ARBA" id="ARBA00022692"/>
    </source>
</evidence>
<feature type="domain" description="TonB-dependent receptor-like beta-barrel" evidence="13">
    <location>
        <begin position="364"/>
        <end position="663"/>
    </location>
</feature>
<dbReference type="InterPro" id="IPR036942">
    <property type="entry name" value="Beta-barrel_TonB_sf"/>
</dbReference>
<dbReference type="InterPro" id="IPR012910">
    <property type="entry name" value="Plug_dom"/>
</dbReference>
<feature type="chain" id="PRO_5032622065" evidence="12">
    <location>
        <begin position="25"/>
        <end position="707"/>
    </location>
</feature>
<reference evidence="15 16" key="1">
    <citation type="submission" date="2020-06" db="EMBL/GenBank/DDBJ databases">
        <authorList>
            <person name="Qiu C."/>
            <person name="Liu Z."/>
        </authorList>
    </citation>
    <scope>NUCLEOTIDE SEQUENCE [LARGE SCALE GENOMIC DNA]</scope>
    <source>
        <strain evidence="15 16">EM 1</strain>
    </source>
</reference>
<evidence type="ECO:0000256" key="2">
    <source>
        <dbReference type="ARBA" id="ARBA00009810"/>
    </source>
</evidence>
<dbReference type="SUPFAM" id="SSF56935">
    <property type="entry name" value="Porins"/>
    <property type="match status" value="1"/>
</dbReference>
<evidence type="ECO:0000256" key="8">
    <source>
        <dbReference type="ARBA" id="ARBA00023170"/>
    </source>
</evidence>
<evidence type="ECO:0000259" key="13">
    <source>
        <dbReference type="Pfam" id="PF00593"/>
    </source>
</evidence>
<evidence type="ECO:0000259" key="14">
    <source>
        <dbReference type="Pfam" id="PF07715"/>
    </source>
</evidence>
<evidence type="ECO:0000313" key="16">
    <source>
        <dbReference type="Proteomes" id="UP000588051"/>
    </source>
</evidence>
<keyword evidence="5 10" id="KW-0812">Transmembrane</keyword>
<dbReference type="GO" id="GO:0044718">
    <property type="term" value="P:siderophore transmembrane transport"/>
    <property type="evidence" value="ECO:0007669"/>
    <property type="project" value="TreeGrafter"/>
</dbReference>
<name>A0A850QK22_9BURK</name>
<dbReference type="RefSeq" id="WP_176805209.1">
    <property type="nucleotide sequence ID" value="NZ_JABXYJ010000017.1"/>
</dbReference>
<accession>A0A850QK22</accession>
<dbReference type="InterPro" id="IPR000531">
    <property type="entry name" value="Beta-barrel_TonB"/>
</dbReference>
<dbReference type="PANTHER" id="PTHR30069">
    <property type="entry name" value="TONB-DEPENDENT OUTER MEMBRANE RECEPTOR"/>
    <property type="match status" value="1"/>
</dbReference>
<organism evidence="15 16">
    <name type="scientific">Undibacterium oligocarboniphilum</name>
    <dbReference type="NCBI Taxonomy" id="666702"/>
    <lineage>
        <taxon>Bacteria</taxon>
        <taxon>Pseudomonadati</taxon>
        <taxon>Pseudomonadota</taxon>
        <taxon>Betaproteobacteria</taxon>
        <taxon>Burkholderiales</taxon>
        <taxon>Oxalobacteraceae</taxon>
        <taxon>Undibacterium</taxon>
    </lineage>
</organism>
<gene>
    <name evidence="15" type="ORF">HV832_16845</name>
</gene>
<evidence type="ECO:0000256" key="12">
    <source>
        <dbReference type="SAM" id="SignalP"/>
    </source>
</evidence>
<dbReference type="Gene3D" id="2.40.170.20">
    <property type="entry name" value="TonB-dependent receptor, beta-barrel domain"/>
    <property type="match status" value="1"/>
</dbReference>
<dbReference type="Pfam" id="PF00593">
    <property type="entry name" value="TonB_dep_Rec_b-barrel"/>
    <property type="match status" value="1"/>
</dbReference>
<dbReference type="Proteomes" id="UP000588051">
    <property type="component" value="Unassembled WGS sequence"/>
</dbReference>
<dbReference type="InterPro" id="IPR039426">
    <property type="entry name" value="TonB-dep_rcpt-like"/>
</dbReference>
<dbReference type="PANTHER" id="PTHR30069:SF27">
    <property type="entry name" value="BLL4766 PROTEIN"/>
    <property type="match status" value="1"/>
</dbReference>
<dbReference type="InterPro" id="IPR037066">
    <property type="entry name" value="Plug_dom_sf"/>
</dbReference>